<evidence type="ECO:0000313" key="2">
    <source>
        <dbReference type="Proteomes" id="UP000682733"/>
    </source>
</evidence>
<proteinExistence type="predicted"/>
<evidence type="ECO:0000313" key="1">
    <source>
        <dbReference type="EMBL" id="CAF4386937.1"/>
    </source>
</evidence>
<organism evidence="1 2">
    <name type="scientific">Didymodactylos carnosus</name>
    <dbReference type="NCBI Taxonomy" id="1234261"/>
    <lineage>
        <taxon>Eukaryota</taxon>
        <taxon>Metazoa</taxon>
        <taxon>Spiralia</taxon>
        <taxon>Gnathifera</taxon>
        <taxon>Rotifera</taxon>
        <taxon>Eurotatoria</taxon>
        <taxon>Bdelloidea</taxon>
        <taxon>Philodinida</taxon>
        <taxon>Philodinidae</taxon>
        <taxon>Didymodactylos</taxon>
    </lineage>
</organism>
<dbReference type="EMBL" id="CAJOBA010070191">
    <property type="protein sequence ID" value="CAF4386937.1"/>
    <property type="molecule type" value="Genomic_DNA"/>
</dbReference>
<reference evidence="1" key="1">
    <citation type="submission" date="2021-02" db="EMBL/GenBank/DDBJ databases">
        <authorList>
            <person name="Nowell W R."/>
        </authorList>
    </citation>
    <scope>NUCLEOTIDE SEQUENCE</scope>
</reference>
<dbReference type="InterPro" id="IPR027417">
    <property type="entry name" value="P-loop_NTPase"/>
</dbReference>
<dbReference type="SUPFAM" id="SSF52540">
    <property type="entry name" value="P-loop containing nucleoside triphosphate hydrolases"/>
    <property type="match status" value="1"/>
</dbReference>
<protein>
    <submittedName>
        <fullName evidence="1">Uncharacterized protein</fullName>
    </submittedName>
</protein>
<feature type="non-terminal residue" evidence="1">
    <location>
        <position position="1"/>
    </location>
</feature>
<comment type="caution">
    <text evidence="1">The sequence shown here is derived from an EMBL/GenBank/DDBJ whole genome shotgun (WGS) entry which is preliminary data.</text>
</comment>
<accession>A0A8S2VI32</accession>
<name>A0A8S2VI32_9BILA</name>
<sequence length="233" mass="25743">APVLVYRNELRTELNNQAVISKAGQPPTVVVALDTINTKKELDLLDQSKRLLALPDNKPDPIPGYLPLVPDTPVLLQDNIACELSLSNGTPGIFRKLVYDETAEHTSGSNESTFTNDTLFIRNAHYALIEIPKSKMKDFENLEPQIVPIPVVDKTFTVSLEQLYSDKASIIKTFSATTINVKRRGLPLVPAYSITTHKSQGQTLAKIIIDLYIPPRMREVASAYVPLSCEATS</sequence>
<gene>
    <name evidence="1" type="ORF">TMI583_LOCUS42832</name>
</gene>
<dbReference type="Proteomes" id="UP000682733">
    <property type="component" value="Unassembled WGS sequence"/>
</dbReference>
<dbReference type="AlphaFoldDB" id="A0A8S2VI32"/>